<reference evidence="3" key="1">
    <citation type="submission" date="2016-10" db="EMBL/GenBank/DDBJ databases">
        <authorList>
            <person name="Varghese N."/>
            <person name="Submissions S."/>
        </authorList>
    </citation>
    <scope>NUCLEOTIDE SEQUENCE [LARGE SCALE GENOMIC DNA]</scope>
    <source>
        <strain evidence="3">XBD2006</strain>
    </source>
</reference>
<keyword evidence="1" id="KW-1133">Transmembrane helix</keyword>
<dbReference type="EMBL" id="FMUR01000005">
    <property type="protein sequence ID" value="SCX93978.1"/>
    <property type="molecule type" value="Genomic_DNA"/>
</dbReference>
<evidence type="ECO:0000313" key="2">
    <source>
        <dbReference type="EMBL" id="SCX93978.1"/>
    </source>
</evidence>
<keyword evidence="1" id="KW-0812">Transmembrane</keyword>
<keyword evidence="1" id="KW-0472">Membrane</keyword>
<organism evidence="2 3">
    <name type="scientific">Butyrivibrio hungatei</name>
    <dbReference type="NCBI Taxonomy" id="185008"/>
    <lineage>
        <taxon>Bacteria</taxon>
        <taxon>Bacillati</taxon>
        <taxon>Bacillota</taxon>
        <taxon>Clostridia</taxon>
        <taxon>Lachnospirales</taxon>
        <taxon>Lachnospiraceae</taxon>
        <taxon>Butyrivibrio</taxon>
    </lineage>
</organism>
<evidence type="ECO:0000313" key="3">
    <source>
        <dbReference type="Proteomes" id="UP000183047"/>
    </source>
</evidence>
<accession>A0A1G5BUW0</accession>
<dbReference type="AlphaFoldDB" id="A0A1G5BUW0"/>
<feature type="transmembrane region" description="Helical" evidence="1">
    <location>
        <begin position="30"/>
        <end position="55"/>
    </location>
</feature>
<gene>
    <name evidence="2" type="ORF">SAMN02910451_00827</name>
</gene>
<dbReference type="RefSeq" id="WP_074461576.1">
    <property type="nucleotide sequence ID" value="NZ_FMUR01000005.1"/>
</dbReference>
<feature type="transmembrane region" description="Helical" evidence="1">
    <location>
        <begin position="105"/>
        <end position="125"/>
    </location>
</feature>
<evidence type="ECO:0000256" key="1">
    <source>
        <dbReference type="SAM" id="Phobius"/>
    </source>
</evidence>
<keyword evidence="3" id="KW-1185">Reference proteome</keyword>
<dbReference type="Proteomes" id="UP000183047">
    <property type="component" value="Unassembled WGS sequence"/>
</dbReference>
<sequence length="175" mass="19812">MDIMNSNNYLNEITSDADYVPESISIYKLVIVYGSLFCAGAYNLINAISSIILSFPQDFRIKPGNIAMIKWAVFDVVSILLYILVAFLCAIAFKAVMKNAKNLETLVTSPFAIGFLGYTIKSVMYREFFHTVYKMHWQNFLFITVTLGIIVANLIYLNKDSIYETLSSLINRKVG</sequence>
<protein>
    <submittedName>
        <fullName evidence="2">Uncharacterized protein</fullName>
    </submittedName>
</protein>
<name>A0A1G5BUW0_9FIRM</name>
<feature type="transmembrane region" description="Helical" evidence="1">
    <location>
        <begin position="67"/>
        <end position="93"/>
    </location>
</feature>
<feature type="transmembrane region" description="Helical" evidence="1">
    <location>
        <begin position="137"/>
        <end position="157"/>
    </location>
</feature>
<proteinExistence type="predicted"/>